<dbReference type="KEGG" id="azc:AZC_3578"/>
<dbReference type="eggNOG" id="ENOG502ZPTN">
    <property type="taxonomic scope" value="Bacteria"/>
</dbReference>
<reference evidence="1 2" key="4">
    <citation type="journal article" date="2009" name="Appl. Environ. Microbiol.">
        <title>Comparative genome-wide transcriptional profiling of Azorhizobium caulinodans ORS571 grown under free-living and symbiotic conditions.</title>
        <authorList>
            <person name="Tsukada S."/>
            <person name="Aono T."/>
            <person name="Akiba N."/>
            <person name="Lee KB."/>
            <person name="Liu CT."/>
            <person name="Toyazaki H."/>
            <person name="Oyaizu H."/>
        </authorList>
    </citation>
    <scope>NUCLEOTIDE SEQUENCE [LARGE SCALE GENOMIC DNA]</scope>
    <source>
        <strain evidence="2">ATCC 43989 / DSM 5975 / JCM 20966 / LMG 6465 / NBRC 14845 / NCIMB 13405 / ORS 571</strain>
    </source>
</reference>
<reference evidence="1 2" key="6">
    <citation type="journal article" date="2011" name="Appl. Environ. Microbiol.">
        <title>Involvement of the azorhizobial chromosome partition gene (parA) in the onset of bacteroid differentiation during Sesbania rostrata stem nodule development.</title>
        <authorList>
            <person name="Liu CT."/>
            <person name="Lee KB."/>
            <person name="Wang YS."/>
            <person name="Peng MH."/>
            <person name="Lee KT."/>
            <person name="Suzuki S."/>
            <person name="Suzuki T."/>
            <person name="Oyaizu H."/>
        </authorList>
    </citation>
    <scope>NUCLEOTIDE SEQUENCE [LARGE SCALE GENOMIC DNA]</scope>
    <source>
        <strain evidence="2">ATCC 43989 / DSM 5975 / JCM 20966 / LMG 6465 / NBRC 14845 / NCIMB 13405 / ORS 571</strain>
    </source>
</reference>
<dbReference type="RefSeq" id="WP_012172101.1">
    <property type="nucleotide sequence ID" value="NC_009937.1"/>
</dbReference>
<dbReference type="EMBL" id="AP009384">
    <property type="protein sequence ID" value="BAF89576.1"/>
    <property type="molecule type" value="Genomic_DNA"/>
</dbReference>
<reference evidence="1 2" key="3">
    <citation type="journal article" date="2008" name="BMC Genomics">
        <title>The genome of the versatile nitrogen fixer Azorhizobium caulinodans ORS571.</title>
        <authorList>
            <person name="Lee KB."/>
            <person name="Backer P.D."/>
            <person name="Aono T."/>
            <person name="Liu CT."/>
            <person name="Suzuki S."/>
            <person name="Suzuki T."/>
            <person name="Kaneko T."/>
            <person name="Yamada M."/>
            <person name="Tabata S."/>
            <person name="Kupfer D.M."/>
            <person name="Najar F.Z."/>
            <person name="Wiley G.B."/>
            <person name="Roe B."/>
            <person name="Binnewies T.T."/>
            <person name="Ussery D.W."/>
            <person name="D'Haeze W."/>
            <person name="Herder J.D."/>
            <person name="Gevers D."/>
            <person name="Vereecke D."/>
            <person name="Holsters M."/>
            <person name="Oyaizu H."/>
        </authorList>
    </citation>
    <scope>NUCLEOTIDE SEQUENCE [LARGE SCALE GENOMIC DNA]</scope>
    <source>
        <strain evidence="2">ATCC 43989 / DSM 5975 / JCM 20966 / LMG 6465 / NBRC 14845 / NCIMB 13405 / ORS 571</strain>
    </source>
</reference>
<dbReference type="STRING" id="438753.AZC_3578"/>
<name>A8IF54_AZOC5</name>
<evidence type="ECO:0000313" key="1">
    <source>
        <dbReference type="EMBL" id="BAF89576.1"/>
    </source>
</evidence>
<keyword evidence="2" id="KW-1185">Reference proteome</keyword>
<evidence type="ECO:0000313" key="2">
    <source>
        <dbReference type="Proteomes" id="UP000000270"/>
    </source>
</evidence>
<proteinExistence type="predicted"/>
<protein>
    <submittedName>
        <fullName evidence="1">Uncharacterized protein</fullName>
    </submittedName>
</protein>
<reference evidence="2" key="2">
    <citation type="submission" date="2007-04" db="EMBL/GenBank/DDBJ databases">
        <title>Complete genome sequence of the nitrogen-fixing bacterium Azorhizobium caulinodans ORS571.</title>
        <authorList>
            <person name="Lee K.B."/>
            <person name="Backer P.D."/>
            <person name="Aono T."/>
            <person name="Liu C.T."/>
            <person name="Suzuki S."/>
            <person name="Suzuki T."/>
            <person name="Kaneko T."/>
            <person name="Yamada M."/>
            <person name="Tabata S."/>
            <person name="Kupfer D.M."/>
            <person name="Najar F.Z."/>
            <person name="Wiley G.B."/>
            <person name="Roe B."/>
            <person name="Binnewies T."/>
            <person name="Ussery D."/>
            <person name="Vereecke D."/>
            <person name="Gevers D."/>
            <person name="Holsters M."/>
            <person name="Oyaizu H."/>
        </authorList>
    </citation>
    <scope>NUCLEOTIDE SEQUENCE [LARGE SCALE GENOMIC DNA]</scope>
    <source>
        <strain evidence="2">ATCC 43989 / DSM 5975 / JCM 20966 / LMG 6465 / NBRC 14845 / NCIMB 13405 / ORS 571</strain>
    </source>
</reference>
<dbReference type="Proteomes" id="UP000000270">
    <property type="component" value="Chromosome"/>
</dbReference>
<reference evidence="1 2" key="5">
    <citation type="journal article" date="2010" name="Appl. Environ. Microbiol.">
        <title>phrR-like gene praR of Azorhizobium caulinodans ORS571 is essential for symbiosis with Sesbania rostrata and is involved in expression of reb genes.</title>
        <authorList>
            <person name="Akiba N."/>
            <person name="Aono T."/>
            <person name="Toyazaki H."/>
            <person name="Sato S."/>
            <person name="Oyaizu H."/>
        </authorList>
    </citation>
    <scope>NUCLEOTIDE SEQUENCE [LARGE SCALE GENOMIC DNA]</scope>
    <source>
        <strain evidence="2">ATCC 43989 / DSM 5975 / JCM 20966 / LMG 6465 / NBRC 14845 / NCIMB 13405 / ORS 571</strain>
    </source>
</reference>
<gene>
    <name evidence="1" type="ordered locus">AZC_3578</name>
</gene>
<sequence length="163" mass="18760">MKPIADLGVWEVYKPDLPADDPRPALRVAFFRNAEGDDWYEAVAHNPNTPQSLTVACNPQTMVVEFVGEQPDMIDPNKRRVFILDAQMSNEDARQLLGKVYDPRTGTFSDPVLTDEEQRRLRQIAYQAEADPLFFEWQRGEATEEQYRAKLAEIRARYPLSTD</sequence>
<organism evidence="1 2">
    <name type="scientific">Azorhizobium caulinodans (strain ATCC 43989 / DSM 5975 / JCM 20966 / LMG 6465 / NBRC 14845 / NCIMB 13405 / ORS 571)</name>
    <dbReference type="NCBI Taxonomy" id="438753"/>
    <lineage>
        <taxon>Bacteria</taxon>
        <taxon>Pseudomonadati</taxon>
        <taxon>Pseudomonadota</taxon>
        <taxon>Alphaproteobacteria</taxon>
        <taxon>Hyphomicrobiales</taxon>
        <taxon>Xanthobacteraceae</taxon>
        <taxon>Azorhizobium</taxon>
    </lineage>
</organism>
<dbReference type="AlphaFoldDB" id="A8IF54"/>
<reference evidence="1 2" key="1">
    <citation type="journal article" date="2007" name="Appl. Environ. Microbiol.">
        <title>Rhizobial factors required for stem nodule maturation and maintenance in Sesbania rostrata-Azorhizobium caulinodans ORS571 symbiosis.</title>
        <authorList>
            <person name="Suzuki S."/>
            <person name="Aono T."/>
            <person name="Lee KB."/>
            <person name="Suzuki T."/>
            <person name="Liu CT."/>
            <person name="Miwa H."/>
            <person name="Wakao S."/>
            <person name="Iki T."/>
            <person name="Oyaizu H."/>
        </authorList>
    </citation>
    <scope>NUCLEOTIDE SEQUENCE [LARGE SCALE GENOMIC DNA]</scope>
    <source>
        <strain evidence="2">ATCC 43989 / DSM 5975 / JCM 20966 / LMG 6465 / NBRC 14845 / NCIMB 13405 / ORS 571</strain>
    </source>
</reference>
<accession>A8IF54</accession>
<dbReference type="HOGENOM" id="CLU_1623780_0_0_5"/>